<organism evidence="2 3">
    <name type="scientific">Candidatus Gottesmanbacteria bacterium GW2011_GWA2_47_9</name>
    <dbReference type="NCBI Taxonomy" id="1618445"/>
    <lineage>
        <taxon>Bacteria</taxon>
        <taxon>Candidatus Gottesmaniibacteriota</taxon>
    </lineage>
</organism>
<dbReference type="Proteomes" id="UP000034739">
    <property type="component" value="Unassembled WGS sequence"/>
</dbReference>
<dbReference type="EMBL" id="LCOY01000016">
    <property type="protein sequence ID" value="KKU87938.1"/>
    <property type="molecule type" value="Genomic_DNA"/>
</dbReference>
<accession>A0A0G1WC95</accession>
<evidence type="ECO:0000313" key="2">
    <source>
        <dbReference type="EMBL" id="KKU87938.1"/>
    </source>
</evidence>
<proteinExistence type="predicted"/>
<feature type="transmembrane region" description="Helical" evidence="1">
    <location>
        <begin position="21"/>
        <end position="39"/>
    </location>
</feature>
<reference evidence="2 3" key="1">
    <citation type="journal article" date="2015" name="Nature">
        <title>rRNA introns, odd ribosomes, and small enigmatic genomes across a large radiation of phyla.</title>
        <authorList>
            <person name="Brown C.T."/>
            <person name="Hug L.A."/>
            <person name="Thomas B.C."/>
            <person name="Sharon I."/>
            <person name="Castelle C.J."/>
            <person name="Singh A."/>
            <person name="Wilkins M.J."/>
            <person name="Williams K.H."/>
            <person name="Banfield J.F."/>
        </authorList>
    </citation>
    <scope>NUCLEOTIDE SEQUENCE [LARGE SCALE GENOMIC DNA]</scope>
</reference>
<gene>
    <name evidence="2" type="ORF">UY16_C0016G0030</name>
</gene>
<keyword evidence="1" id="KW-1133">Transmembrane helix</keyword>
<feature type="transmembrane region" description="Helical" evidence="1">
    <location>
        <begin position="45"/>
        <end position="62"/>
    </location>
</feature>
<sequence>MFNRYCKRSEKYFSKYPYVNAAVHVIGGVGIGFLLTYPLAGSHPVRWGVAFLALSVLGHLWASMQK</sequence>
<dbReference type="AlphaFoldDB" id="A0A0G1WC95"/>
<evidence type="ECO:0000256" key="1">
    <source>
        <dbReference type="SAM" id="Phobius"/>
    </source>
</evidence>
<name>A0A0G1WC95_9BACT</name>
<evidence type="ECO:0000313" key="3">
    <source>
        <dbReference type="Proteomes" id="UP000034739"/>
    </source>
</evidence>
<keyword evidence="1" id="KW-0812">Transmembrane</keyword>
<keyword evidence="1" id="KW-0472">Membrane</keyword>
<comment type="caution">
    <text evidence="2">The sequence shown here is derived from an EMBL/GenBank/DDBJ whole genome shotgun (WGS) entry which is preliminary data.</text>
</comment>
<protein>
    <submittedName>
        <fullName evidence="2">Uncharacterized protein</fullName>
    </submittedName>
</protein>